<dbReference type="SUPFAM" id="SSF81901">
    <property type="entry name" value="HCP-like"/>
    <property type="match status" value="7"/>
</dbReference>
<proteinExistence type="predicted"/>
<dbReference type="Proteomes" id="UP000541421">
    <property type="component" value="Unassembled WGS sequence"/>
</dbReference>
<dbReference type="Pfam" id="PF08238">
    <property type="entry name" value="Sel1"/>
    <property type="match status" value="16"/>
</dbReference>
<reference evidence="1 2" key="1">
    <citation type="submission" date="2020-05" db="EMBL/GenBank/DDBJ databases">
        <authorList>
            <person name="Niu N."/>
        </authorList>
    </citation>
    <scope>NUCLEOTIDE SEQUENCE [LARGE SCALE GENOMIC DNA]</scope>
    <source>
        <strain evidence="1 2">LMG10982</strain>
    </source>
</reference>
<protein>
    <submittedName>
        <fullName evidence="1">SEL1-like repeat protein</fullName>
    </submittedName>
</protein>
<keyword evidence="2" id="KW-1185">Reference proteome</keyword>
<dbReference type="InterPro" id="IPR006597">
    <property type="entry name" value="Sel1-like"/>
</dbReference>
<dbReference type="PANTHER" id="PTHR11102">
    <property type="entry name" value="SEL-1-LIKE PROTEIN"/>
    <property type="match status" value="1"/>
</dbReference>
<dbReference type="PANTHER" id="PTHR11102:SF147">
    <property type="entry name" value="SEL1L ADAPTOR SUBUNIT OF ERAD E3 UBIQUITIN LIGASE"/>
    <property type="match status" value="1"/>
</dbReference>
<dbReference type="InterPro" id="IPR011990">
    <property type="entry name" value="TPR-like_helical_dom_sf"/>
</dbReference>
<dbReference type="InterPro" id="IPR050767">
    <property type="entry name" value="Sel1_AlgK"/>
</dbReference>
<sequence length="1227" mass="140826">MIPEFKINMTLQFKSLLPSTSPAFKRRLLQLKNAYIIAEEEYHQTLTWLDNTALPLSEDMEALLCYAYLSSPEVQAKVDKNVFTPMLGEEILAHLQHLANQDVSSAQYYLGRCYYEGASIPENKRQAFHCMSLSAAQDEARAQDFLGSLYNTGEGVAQDKAKAMHYYTLSANQGFIKAQYHLGYMYDQRKGMVHNKVKAVHYYTLAAEQGFADAQFYLAEIYAGGKGVERDRVKAIEYYTLAAKQSHFGARELLAYLYAKYDDLLGFRGDVDIEHLLNQQSQLNTYVTKARQGDVTAQYNLGWYLSTYKSEYGSDNKLAIEFLTLATHQGDEQAQCLLGLLYWQQECPQAIALLTPLADKGNIVALQVLAQIYYNGKLCVKDWKKAFDYFSRLAQQKDNPRQMLMTLLADDDSEPTILLRNCAPTPGLDYVHYALGVMCEKGQGTVPDIAKAEYYYLLAAEHKNPFAYLALARLYEKGAGVEQDQAKALYYYLVYENHCQTYEFDKGMCGTLMLELTRLFFQEPRIMRHQERAYQYCSRYPTWNTRGDRDKENYALMESYLCVMYEQGWGIAQDRKRAASLLTPLSLANVQRIHQDALQGCVLSLSYMHYAANNGVSALAYRLGLMYLYGKGVAQDNKQALHYLSLVNLQEKAVAACYLCLMYARGMGVEQNLDKAMDFYRFIQPQEVALQDLYDEAARGEHFAIAFVDFMAQQQIHPSQGGSLSAREQAFREEPVLAKELVIAKEQTSTEKQSLAEEQMLAEKLSEKNSQGDQYFYLLDSVADRFDAFAIKYPRFYEEQYNQLWDKGILFVEDWDDDERIFWHELGEFCSTSKTQMYYQLPLYMYNGLAIVAYIYLLSEEKAEDKDVILRWLQFMAKEGEAFSQFFLALCYCHGVHIEQNEHKAFFWMEQAATRIYLAVHEIARFYYEGIGHAKDEEKAMALIEELSSVYVLTASWFNAIEAHKKQWSRNEETTVPHDAHNFSAYWATRQSKFANALKKAESGNLNAQMDVVGFYIRGSGVEADFEQAIYWLTKALEERWPDALAKVSSRMQLYEQCGLVILYGIDGFYKSQLIAEQCFEKAAEQGSAMATMYLGMLCQQTYPWKAKQLFEQAWESYHAQALEGSAKAQYALGFLYLNGMGCQKDVEQAMSWWNKAIEQNFDLAKAAMAALYSVSNEVEHDYLKARFVYEGDVDCTISLQDLIYHRPFGWAAMEDKFVGQDEVIPF</sequence>
<dbReference type="EMBL" id="JABGBO010000001">
    <property type="protein sequence ID" value="NOL48634.1"/>
    <property type="molecule type" value="Genomic_DNA"/>
</dbReference>
<dbReference type="Gene3D" id="1.25.40.10">
    <property type="entry name" value="Tetratricopeptide repeat domain"/>
    <property type="match status" value="6"/>
</dbReference>
<dbReference type="AlphaFoldDB" id="A0A7Y4L7Y1"/>
<gene>
    <name evidence="1" type="ORF">HKX40_00575</name>
</gene>
<name>A0A7Y4L7Y1_9BURK</name>
<accession>A0A7Y4L7Y1</accession>
<comment type="caution">
    <text evidence="1">The sequence shown here is derived from an EMBL/GenBank/DDBJ whole genome shotgun (WGS) entry which is preliminary data.</text>
</comment>
<evidence type="ECO:0000313" key="2">
    <source>
        <dbReference type="Proteomes" id="UP000541421"/>
    </source>
</evidence>
<dbReference type="SMART" id="SM00671">
    <property type="entry name" value="SEL1"/>
    <property type="match status" value="17"/>
</dbReference>
<evidence type="ECO:0000313" key="1">
    <source>
        <dbReference type="EMBL" id="NOL48634.1"/>
    </source>
</evidence>
<organism evidence="1 2">
    <name type="scientific">Pelistega europaea</name>
    <dbReference type="NCBI Taxonomy" id="106147"/>
    <lineage>
        <taxon>Bacteria</taxon>
        <taxon>Pseudomonadati</taxon>
        <taxon>Pseudomonadota</taxon>
        <taxon>Betaproteobacteria</taxon>
        <taxon>Burkholderiales</taxon>
        <taxon>Alcaligenaceae</taxon>
        <taxon>Pelistega</taxon>
    </lineage>
</organism>